<sequence length="183" mass="21869">MQNEVTVVQQQPTAIISSEKFLMVYAPANCMKYSYKVATLGEAINLPSPSISQIKREQGEPFCEKFIMLWLVYLNEMLNLNKPMTEAQIRLCSSQLLNEYGYLKITELTLIFKRILSGEYGEFYERLGIDKLLKFFREYDKERFEFIDDERQREHAEFRYQEQKNETPLEDFKRNLKKAYRII</sequence>
<protein>
    <submittedName>
        <fullName evidence="1">Uncharacterized protein</fullName>
    </submittedName>
</protein>
<organism evidence="1">
    <name type="scientific">Siphoviridae sp. ctkfY9</name>
    <dbReference type="NCBI Taxonomy" id="2823597"/>
    <lineage>
        <taxon>Viruses</taxon>
        <taxon>Duplodnaviria</taxon>
        <taxon>Heunggongvirae</taxon>
        <taxon>Uroviricota</taxon>
        <taxon>Caudoviricetes</taxon>
    </lineage>
</organism>
<proteinExistence type="predicted"/>
<name>A0A8S5LDD2_9CAUD</name>
<evidence type="ECO:0000313" key="1">
    <source>
        <dbReference type="EMBL" id="DAD67867.1"/>
    </source>
</evidence>
<accession>A0A8S5LDD2</accession>
<dbReference type="EMBL" id="BK014688">
    <property type="protein sequence ID" value="DAD67867.1"/>
    <property type="molecule type" value="Genomic_DNA"/>
</dbReference>
<reference evidence="1" key="1">
    <citation type="journal article" date="2021" name="Proc. Natl. Acad. Sci. U.S.A.">
        <title>A Catalog of Tens of Thousands of Viruses from Human Metagenomes Reveals Hidden Associations with Chronic Diseases.</title>
        <authorList>
            <person name="Tisza M.J."/>
            <person name="Buck C.B."/>
        </authorList>
    </citation>
    <scope>NUCLEOTIDE SEQUENCE</scope>
    <source>
        <strain evidence="1">CtkfY9</strain>
    </source>
</reference>